<evidence type="ECO:0000256" key="5">
    <source>
        <dbReference type="ARBA" id="ARBA00023295"/>
    </source>
</evidence>
<comment type="catalytic activity">
    <reaction evidence="9">
        <text>Hydrolysis of (1-&gt;2)-alpha-D-(4-O-methyl)glucuronosyl links in the main chain of hardwood xylans.</text>
        <dbReference type="EC" id="3.2.1.131"/>
    </reaction>
</comment>
<dbReference type="Gene3D" id="3.30.379.10">
    <property type="entry name" value="Chitobiase/beta-hexosaminidase domain 2-like"/>
    <property type="match status" value="1"/>
</dbReference>
<dbReference type="Pfam" id="PF07488">
    <property type="entry name" value="Glyco_hydro_67M"/>
    <property type="match status" value="1"/>
</dbReference>
<keyword evidence="15" id="KW-1185">Reference proteome</keyword>
<dbReference type="GO" id="GO:0033939">
    <property type="term" value="F:xylan alpha-1,2-glucuronosidase activity"/>
    <property type="evidence" value="ECO:0007669"/>
    <property type="project" value="UniProtKB-EC"/>
</dbReference>
<reference evidence="14 15" key="1">
    <citation type="submission" date="2018-03" db="EMBL/GenBank/DDBJ databases">
        <title>Massilia armeniaca sp. nov., isolated from desert soil.</title>
        <authorList>
            <person name="Huang H."/>
            <person name="Ren M."/>
        </authorList>
    </citation>
    <scope>NUCLEOTIDE SEQUENCE [LARGE SCALE GENOMIC DNA]</scope>
    <source>
        <strain evidence="14 15">ZMN-3</strain>
    </source>
</reference>
<evidence type="ECO:0000256" key="2">
    <source>
        <dbReference type="ARBA" id="ARBA00022651"/>
    </source>
</evidence>
<evidence type="ECO:0000313" key="15">
    <source>
        <dbReference type="Proteomes" id="UP000240505"/>
    </source>
</evidence>
<dbReference type="GO" id="GO:0005576">
    <property type="term" value="C:extracellular region"/>
    <property type="evidence" value="ECO:0007669"/>
    <property type="project" value="InterPro"/>
</dbReference>
<dbReference type="Gene3D" id="3.20.20.80">
    <property type="entry name" value="Glycosidases"/>
    <property type="match status" value="1"/>
</dbReference>
<dbReference type="PANTHER" id="PTHR39207">
    <property type="entry name" value="ALPHA-GLUCURONIDASE A"/>
    <property type="match status" value="1"/>
</dbReference>
<evidence type="ECO:0000256" key="3">
    <source>
        <dbReference type="ARBA" id="ARBA00022801"/>
    </source>
</evidence>
<keyword evidence="6 9" id="KW-0624">Polysaccharide degradation</keyword>
<evidence type="ECO:0000256" key="9">
    <source>
        <dbReference type="RuleBase" id="RU361198"/>
    </source>
</evidence>
<dbReference type="Gene3D" id="3.90.1330.10">
    <property type="entry name" value="Alpha-glucuronidase, C-terminal domain"/>
    <property type="match status" value="1"/>
</dbReference>
<dbReference type="SUPFAM" id="SSF51445">
    <property type="entry name" value="(Trans)glycosidases"/>
    <property type="match status" value="1"/>
</dbReference>
<evidence type="ECO:0000256" key="6">
    <source>
        <dbReference type="ARBA" id="ARBA00023326"/>
    </source>
</evidence>
<feature type="domain" description="Glycosyl hydrolase family 67 C-terminal" evidence="12">
    <location>
        <begin position="464"/>
        <end position="686"/>
    </location>
</feature>
<dbReference type="GO" id="GO:0046559">
    <property type="term" value="F:alpha-glucuronidase activity"/>
    <property type="evidence" value="ECO:0007669"/>
    <property type="project" value="InterPro"/>
</dbReference>
<keyword evidence="2 7" id="KW-0858">Xylan degradation</keyword>
<dbReference type="PANTHER" id="PTHR39207:SF1">
    <property type="entry name" value="ALPHA-GLUCURONIDASE A"/>
    <property type="match status" value="1"/>
</dbReference>
<keyword evidence="3 7" id="KW-0378">Hydrolase</keyword>
<organism evidence="14 15">
    <name type="scientific">Pseudoduganella armeniaca</name>
    <dbReference type="NCBI Taxonomy" id="2072590"/>
    <lineage>
        <taxon>Bacteria</taxon>
        <taxon>Pseudomonadati</taxon>
        <taxon>Pseudomonadota</taxon>
        <taxon>Betaproteobacteria</taxon>
        <taxon>Burkholderiales</taxon>
        <taxon>Oxalobacteraceae</taxon>
        <taxon>Telluria group</taxon>
        <taxon>Pseudoduganella</taxon>
    </lineage>
</organism>
<dbReference type="InterPro" id="IPR011099">
    <property type="entry name" value="Glyco_hydro_67_C"/>
</dbReference>
<name>A0A2R4CHI2_9BURK</name>
<protein>
    <recommendedName>
        <fullName evidence="9">Xylan alpha-1,2-glucuronidase</fullName>
        <ecNumber evidence="9">3.2.1.131</ecNumber>
    </recommendedName>
</protein>
<dbReference type="Pfam" id="PF07477">
    <property type="entry name" value="Glyco_hydro_67C"/>
    <property type="match status" value="1"/>
</dbReference>
<feature type="domain" description="Alpha glucuronidase N-terminal" evidence="11">
    <location>
        <begin position="28"/>
        <end position="141"/>
    </location>
</feature>
<sequence length="710" mass="77991">MWSKWLAALLALALLAPAAAQEEDGYDLWLRYRPLAGAERAAVLRQARELVAPALPSPTVQAALAELRRGVQGMTGLAPADGKRARAGAIVLGTPASLPPALRPTGLDRLGNEGYVIRRIAGATVIAAHTDTGLLYGAFAWLRAVGTGVAPHRVDERSAPRLQQRLLDHWDNLDRSVERGYAGESIWDWWGLPGVRDPRYIDYARANASLGINGTVLNNVNAKPEILTAPWIAKAAALADVLRPYGIKVYLSARFSTPLELNETATADPLAPEVAAWWRRKADEIYRAIPDFGGFLVKANSEGQPGPQDYRRSHADGANMLAAAVAPHGGIVMWRAFVYAAENPVDRAKQAYDEFQPLDGRFAPNVLVQVKNGPIDFQPREPFHPLFGAMPRTPLMLEFQVTKEYLGYATHMAYLGSMFEETLQSDTGHAPGLTVARVIEGAQAGHPTGMAGVANIGSSRTWSGSHFDQANWYAYGRLAWNPQGSSRAIAREWVAQTFTRAPRALDDIVVMMMDSRDAVVNYMTPLGLHHIMGTGHHHGPAPWVAELARPEWNPVYYHKADRGGIGFDRTASGSNALAQYAPAIARRYADPATTPDTLLLWFHHLPWDRPMPSGRTLWAELVARYDLGVMQARGLRTRWAALAPFVDARRHAEVAQRLDVQVEEAQWWRDACIAYFQSVSGLALPPGSRPPARTLEYYKALRVPYAPGHG</sequence>
<dbReference type="PIRSF" id="PIRSF029900">
    <property type="entry name" value="Alpha-glucuronds"/>
    <property type="match status" value="1"/>
</dbReference>
<evidence type="ECO:0000256" key="8">
    <source>
        <dbReference type="PIRSR" id="PIRSR029900-1"/>
    </source>
</evidence>
<dbReference type="EC" id="3.2.1.131" evidence="9"/>
<dbReference type="KEGG" id="masz:C9I28_09475"/>
<proteinExistence type="inferred from homology"/>
<evidence type="ECO:0000259" key="13">
    <source>
        <dbReference type="Pfam" id="PF07488"/>
    </source>
</evidence>
<evidence type="ECO:0000256" key="4">
    <source>
        <dbReference type="ARBA" id="ARBA00023277"/>
    </source>
</evidence>
<dbReference type="Proteomes" id="UP000240505">
    <property type="component" value="Chromosome"/>
</dbReference>
<evidence type="ECO:0000259" key="11">
    <source>
        <dbReference type="Pfam" id="PF03648"/>
    </source>
</evidence>
<dbReference type="InterPro" id="IPR017853">
    <property type="entry name" value="GH"/>
</dbReference>
<keyword evidence="10" id="KW-0732">Signal</keyword>
<feature type="signal peptide" evidence="10">
    <location>
        <begin position="1"/>
        <end position="20"/>
    </location>
</feature>
<dbReference type="Pfam" id="PF03648">
    <property type="entry name" value="Glyco_hydro_67N"/>
    <property type="match status" value="1"/>
</dbReference>
<evidence type="ECO:0000256" key="1">
    <source>
        <dbReference type="ARBA" id="ARBA00008833"/>
    </source>
</evidence>
<evidence type="ECO:0000313" key="14">
    <source>
        <dbReference type="EMBL" id="AVR99117.1"/>
    </source>
</evidence>
<dbReference type="AlphaFoldDB" id="A0A2R4CHI2"/>
<feature type="domain" description="Glycosyl hydrolase family 67 catalytic" evidence="13">
    <location>
        <begin position="152"/>
        <end position="462"/>
    </location>
</feature>
<dbReference type="OrthoDB" id="339499at2"/>
<feature type="active site" description="Proton acceptor" evidence="8">
    <location>
        <position position="404"/>
    </location>
</feature>
<dbReference type="GO" id="GO:0045493">
    <property type="term" value="P:xylan catabolic process"/>
    <property type="evidence" value="ECO:0007669"/>
    <property type="project" value="UniProtKB-KW"/>
</dbReference>
<comment type="similarity">
    <text evidence="1 7 9">Belongs to the glycosyl hydrolase 67 family.</text>
</comment>
<dbReference type="EMBL" id="CP028324">
    <property type="protein sequence ID" value="AVR99117.1"/>
    <property type="molecule type" value="Genomic_DNA"/>
</dbReference>
<dbReference type="InterPro" id="IPR011100">
    <property type="entry name" value="Glyco_hydro_67_cat"/>
</dbReference>
<dbReference type="InterPro" id="IPR005154">
    <property type="entry name" value="Glyco_hydro_67_aGlcAse_N"/>
</dbReference>
<feature type="active site" description="Proton acceptor" evidence="8">
    <location>
        <position position="376"/>
    </location>
</feature>
<dbReference type="SUPFAM" id="SSF55545">
    <property type="entry name" value="beta-N-acetylhexosaminidase-like domain"/>
    <property type="match status" value="1"/>
</dbReference>
<evidence type="ECO:0000259" key="12">
    <source>
        <dbReference type="Pfam" id="PF07477"/>
    </source>
</evidence>
<dbReference type="InterPro" id="IPR029018">
    <property type="entry name" value="Hex-like_dom2"/>
</dbReference>
<feature type="active site" description="Proton donor" evidence="8">
    <location>
        <position position="302"/>
    </location>
</feature>
<keyword evidence="4 9" id="KW-0119">Carbohydrate metabolism</keyword>
<accession>A0A2R4CHI2</accession>
<gene>
    <name evidence="14" type="ORF">C9I28_09475</name>
</gene>
<evidence type="ECO:0000256" key="10">
    <source>
        <dbReference type="SAM" id="SignalP"/>
    </source>
</evidence>
<dbReference type="InterPro" id="IPR037054">
    <property type="entry name" value="A-glucoronidase_C_sf"/>
</dbReference>
<evidence type="ECO:0000256" key="7">
    <source>
        <dbReference type="PIRNR" id="PIRNR029900"/>
    </source>
</evidence>
<feature type="chain" id="PRO_5015346361" description="Xylan alpha-1,2-glucuronidase" evidence="10">
    <location>
        <begin position="21"/>
        <end position="710"/>
    </location>
</feature>
<keyword evidence="5 7" id="KW-0326">Glycosidase</keyword>
<comment type="subunit">
    <text evidence="9">Homodimer.</text>
</comment>
<dbReference type="InterPro" id="IPR011395">
    <property type="entry name" value="Glyco_hydro_67_aGlcAse"/>
</dbReference>